<organism evidence="2 3">
    <name type="scientific">Micromonospora sonneratiae</name>
    <dbReference type="NCBI Taxonomy" id="1184706"/>
    <lineage>
        <taxon>Bacteria</taxon>
        <taxon>Bacillati</taxon>
        <taxon>Actinomycetota</taxon>
        <taxon>Actinomycetes</taxon>
        <taxon>Micromonosporales</taxon>
        <taxon>Micromonosporaceae</taxon>
        <taxon>Micromonospora</taxon>
    </lineage>
</organism>
<evidence type="ECO:0000313" key="2">
    <source>
        <dbReference type="EMBL" id="MFD1320223.1"/>
    </source>
</evidence>
<evidence type="ECO:0008006" key="4">
    <source>
        <dbReference type="Google" id="ProtNLM"/>
    </source>
</evidence>
<feature type="chain" id="PRO_5046440267" description="Secreted protein" evidence="1">
    <location>
        <begin position="27"/>
        <end position="80"/>
    </location>
</feature>
<comment type="caution">
    <text evidence="2">The sequence shown here is derived from an EMBL/GenBank/DDBJ whole genome shotgun (WGS) entry which is preliminary data.</text>
</comment>
<evidence type="ECO:0000256" key="1">
    <source>
        <dbReference type="SAM" id="SignalP"/>
    </source>
</evidence>
<gene>
    <name evidence="2" type="ORF">ACFQ4H_03865</name>
</gene>
<dbReference type="Proteomes" id="UP001597260">
    <property type="component" value="Unassembled WGS sequence"/>
</dbReference>
<reference evidence="3" key="1">
    <citation type="journal article" date="2019" name="Int. J. Syst. Evol. Microbiol.">
        <title>The Global Catalogue of Microorganisms (GCM) 10K type strain sequencing project: providing services to taxonomists for standard genome sequencing and annotation.</title>
        <authorList>
            <consortium name="The Broad Institute Genomics Platform"/>
            <consortium name="The Broad Institute Genome Sequencing Center for Infectious Disease"/>
            <person name="Wu L."/>
            <person name="Ma J."/>
        </authorList>
    </citation>
    <scope>NUCLEOTIDE SEQUENCE [LARGE SCALE GENOMIC DNA]</scope>
    <source>
        <strain evidence="3">JCM 31037</strain>
    </source>
</reference>
<evidence type="ECO:0000313" key="3">
    <source>
        <dbReference type="Proteomes" id="UP001597260"/>
    </source>
</evidence>
<keyword evidence="1" id="KW-0732">Signal</keyword>
<protein>
    <recommendedName>
        <fullName evidence="4">Secreted protein</fullName>
    </recommendedName>
</protein>
<proteinExistence type="predicted"/>
<accession>A0ABW3Y714</accession>
<dbReference type="RefSeq" id="WP_377566989.1">
    <property type="nucleotide sequence ID" value="NZ_JBHTMP010000003.1"/>
</dbReference>
<name>A0ABW3Y714_9ACTN</name>
<sequence>MIPKRAAVVAAIVATSVGLLATPAQAAATPISTFAPSEAGGLFCSAVEQVFEDRRAQTEGHPGDWYYCERTPDMWALYER</sequence>
<keyword evidence="3" id="KW-1185">Reference proteome</keyword>
<feature type="signal peptide" evidence="1">
    <location>
        <begin position="1"/>
        <end position="26"/>
    </location>
</feature>
<dbReference type="EMBL" id="JBHTMP010000003">
    <property type="protein sequence ID" value="MFD1320223.1"/>
    <property type="molecule type" value="Genomic_DNA"/>
</dbReference>